<feature type="transmembrane region" description="Helical" evidence="1">
    <location>
        <begin position="29"/>
        <end position="59"/>
    </location>
</feature>
<name>A0AA97FCE6_9EURY</name>
<dbReference type="RefSeq" id="WP_317136287.1">
    <property type="nucleotide sequence ID" value="NZ_CP043875.1"/>
</dbReference>
<dbReference type="InterPro" id="IPR002823">
    <property type="entry name" value="DUF112_TM"/>
</dbReference>
<dbReference type="PANTHER" id="PTHR42204:SF1">
    <property type="entry name" value="INTEGRAL MEMBRANE PROTEIN"/>
    <property type="match status" value="1"/>
</dbReference>
<dbReference type="KEGG" id="mefw:F1737_09195"/>
<accession>A0AA97FCE6</accession>
<evidence type="ECO:0000256" key="1">
    <source>
        <dbReference type="SAM" id="Phobius"/>
    </source>
</evidence>
<feature type="domain" description="DUF112" evidence="2">
    <location>
        <begin position="6"/>
        <end position="387"/>
    </location>
</feature>
<organism evidence="3 4">
    <name type="scientific">Methanochimaera problematica</name>
    <dbReference type="NCBI Taxonomy" id="2609417"/>
    <lineage>
        <taxon>Archaea</taxon>
        <taxon>Methanobacteriati</taxon>
        <taxon>Methanobacteriota</taxon>
        <taxon>Stenosarchaea group</taxon>
        <taxon>Methanomicrobia</taxon>
        <taxon>Methanomicrobiales</taxon>
        <taxon>Methanomicrobiaceae</taxon>
        <taxon>Methanochimaera</taxon>
    </lineage>
</organism>
<dbReference type="GeneID" id="85230339"/>
<gene>
    <name evidence="3" type="ORF">F1737_09195</name>
</gene>
<feature type="transmembrane region" description="Helical" evidence="1">
    <location>
        <begin position="132"/>
        <end position="149"/>
    </location>
</feature>
<feature type="transmembrane region" description="Helical" evidence="1">
    <location>
        <begin position="183"/>
        <end position="201"/>
    </location>
</feature>
<protein>
    <recommendedName>
        <fullName evidence="2">DUF112 domain-containing protein</fullName>
    </recommendedName>
</protein>
<feature type="transmembrane region" description="Helical" evidence="1">
    <location>
        <begin position="156"/>
        <end position="177"/>
    </location>
</feature>
<feature type="transmembrane region" description="Helical" evidence="1">
    <location>
        <begin position="263"/>
        <end position="286"/>
    </location>
</feature>
<dbReference type="Pfam" id="PF01970">
    <property type="entry name" value="TctA"/>
    <property type="match status" value="1"/>
</dbReference>
<feature type="transmembrane region" description="Helical" evidence="1">
    <location>
        <begin position="306"/>
        <end position="327"/>
    </location>
</feature>
<evidence type="ECO:0000313" key="3">
    <source>
        <dbReference type="EMBL" id="WOF16850.1"/>
    </source>
</evidence>
<evidence type="ECO:0000313" key="4">
    <source>
        <dbReference type="Proteomes" id="UP001301797"/>
    </source>
</evidence>
<keyword evidence="1" id="KW-0472">Membrane</keyword>
<evidence type="ECO:0000259" key="2">
    <source>
        <dbReference type="Pfam" id="PF01970"/>
    </source>
</evidence>
<sequence>MTELIAVFLLGVVLGTVSGLIPGIHANTMAGILLSVQTVILAVFGETAMAVSLLSALIVHTFLDIVPGTFFGIPDADTALSVLPAHSLCLQGRGEEAVRISAVGSAWGAVFSLPVFALFLVILPALQPYVDWWIGIILIGVAGALIVYSESPEWSFAVFIVSGALGLFAFQHSYLAWHSLGNSSILMPLLTGLFGISVLIMSSPGEMPEQTHSGITMSRREIIKTGIAGTVAGSVVGWLPGLSNASANAVLGSLIHLEKDREGFIAATSAANTSNAFISLAALYAVSRMRNGVMAAIAESEQMPPITFLLFFGFCAAVSGFILTILFSKTGRIFAGINVRNLSYGIIAFMTILTFALTGPFGILILILASVTGIVPQIVNIRRIYCMGAVMLPVILWSFSIL</sequence>
<feature type="transmembrane region" description="Helical" evidence="1">
    <location>
        <begin position="384"/>
        <end position="401"/>
    </location>
</feature>
<dbReference type="Proteomes" id="UP001301797">
    <property type="component" value="Chromosome"/>
</dbReference>
<dbReference type="EMBL" id="CP043875">
    <property type="protein sequence ID" value="WOF16850.1"/>
    <property type="molecule type" value="Genomic_DNA"/>
</dbReference>
<proteinExistence type="predicted"/>
<feature type="transmembrane region" description="Helical" evidence="1">
    <location>
        <begin position="222"/>
        <end position="243"/>
    </location>
</feature>
<keyword evidence="1" id="KW-1133">Transmembrane helix</keyword>
<dbReference type="PANTHER" id="PTHR42204">
    <property type="entry name" value="INTEGRAL MEMBRANE PROTEIN"/>
    <property type="match status" value="1"/>
</dbReference>
<dbReference type="AlphaFoldDB" id="A0AA97FCE6"/>
<keyword evidence="4" id="KW-1185">Reference proteome</keyword>
<feature type="transmembrane region" description="Helical" evidence="1">
    <location>
        <begin position="347"/>
        <end position="372"/>
    </location>
</feature>
<keyword evidence="1" id="KW-0812">Transmembrane</keyword>
<reference evidence="3 4" key="1">
    <citation type="submission" date="2019-09" db="EMBL/GenBank/DDBJ databases">
        <title>The complete genome of Methanoplanus sp. FWC-SCC4.</title>
        <authorList>
            <person name="Chen S.-C."/>
            <person name="Zhou Y.-Z."/>
            <person name="Lai M.-C."/>
        </authorList>
    </citation>
    <scope>NUCLEOTIDE SEQUENCE [LARGE SCALE GENOMIC DNA]</scope>
    <source>
        <strain evidence="3 4">FWC-SCC4</strain>
    </source>
</reference>
<feature type="transmembrane region" description="Helical" evidence="1">
    <location>
        <begin position="106"/>
        <end position="126"/>
    </location>
</feature>